<accession>A0A074LUG3</accession>
<evidence type="ECO:0000256" key="1">
    <source>
        <dbReference type="ARBA" id="ARBA00004843"/>
    </source>
</evidence>
<comment type="caution">
    <text evidence="8">The sequence shown here is derived from an EMBL/GenBank/DDBJ whole genome shotgun (WGS) entry which is preliminary data.</text>
</comment>
<keyword evidence="7" id="KW-0963">Cytoplasm</keyword>
<feature type="binding site" evidence="7">
    <location>
        <begin position="84"/>
        <end position="85"/>
    </location>
    <ligand>
        <name>NAD(+)</name>
        <dbReference type="ChEBI" id="CHEBI:57540"/>
    </ligand>
</feature>
<feature type="binding site" evidence="7">
    <location>
        <position position="19"/>
    </location>
    <ligand>
        <name>NAD(+)</name>
        <dbReference type="ChEBI" id="CHEBI:57540"/>
    </ligand>
</feature>
<comment type="function">
    <text evidence="7">Catalyzes the conversion of lactate to pyruvate.</text>
</comment>
<feature type="binding site" evidence="7">
    <location>
        <position position="93"/>
    </location>
    <ligand>
        <name>substrate</name>
    </ligand>
</feature>
<feature type="binding site" evidence="7">
    <location>
        <position position="106"/>
    </location>
    <ligand>
        <name>NAD(+)</name>
        <dbReference type="ChEBI" id="CHEBI:57540"/>
    </ligand>
</feature>
<dbReference type="GO" id="GO:0006096">
    <property type="term" value="P:glycolytic process"/>
    <property type="evidence" value="ECO:0007669"/>
    <property type="project" value="UniProtKB-UniRule"/>
</dbReference>
<evidence type="ECO:0000256" key="4">
    <source>
        <dbReference type="ARBA" id="ARBA00023002"/>
    </source>
</evidence>
<dbReference type="EMBL" id="JAEHFQ010000006">
    <property type="protein sequence ID" value="MBM0634126.1"/>
    <property type="molecule type" value="Genomic_DNA"/>
</dbReference>
<keyword evidence="4 7" id="KW-0560">Oxidoreductase</keyword>
<dbReference type="PROSITE" id="PS00064">
    <property type="entry name" value="L_LDH"/>
    <property type="match status" value="1"/>
</dbReference>
<dbReference type="SUPFAM" id="SSF56327">
    <property type="entry name" value="LDH C-terminal domain-like"/>
    <property type="match status" value="1"/>
</dbReference>
<sequence length="309" mass="33775">MSLKPYKRSRVAIVGMGAVGTTTGYTLLLRQRMQELVFIDVNVKKAKGEMLDMNHGLPFLGGVKVWAGDYEDCRNADIIIVAAGASQKPGETRIDLLKRNAEIFESIIDNIVKVNTHGILLIATNPVDILSYISWKRSGWPSSRVIGSGTLLDSARFRYLIGKQKGIDPRSIHAHIIGEHGDSELPVWSTANVAGTPLELGEETKNEIFENTKNAAYEIIDAKGATSYAIGLALDRIVAAILGDEGSVLNVSTLLEDYNGVSDVYLGVPSIVDHNGVREILDLPLNDEERARLLQSADKLKDQISKVHM</sequence>
<comment type="subcellular location">
    <subcellularLocation>
        <location evidence="7">Cytoplasm</location>
    </subcellularLocation>
</comment>
<feature type="binding site" evidence="7">
    <location>
        <position position="148"/>
    </location>
    <ligand>
        <name>NAD(+)</name>
        <dbReference type="ChEBI" id="CHEBI:57540"/>
    </ligand>
</feature>
<name>A0A074LUG3_PAEPO</name>
<dbReference type="RefSeq" id="WP_029517496.1">
    <property type="nucleotide sequence ID" value="NZ_ALJV01000153.1"/>
</dbReference>
<keyword evidence="5 7" id="KW-0520">NAD</keyword>
<gene>
    <name evidence="7" type="primary">ldh</name>
    <name evidence="8" type="ORF">JDW19_13495</name>
</gene>
<feature type="binding site" evidence="7">
    <location>
        <position position="173"/>
    </location>
    <ligand>
        <name>beta-D-fructose 1,6-bisphosphate</name>
        <dbReference type="ChEBI" id="CHEBI:32966"/>
        <note>allosteric activator</note>
    </ligand>
</feature>
<organism evidence="8 9">
    <name type="scientific">Paenibacillus polymyxa</name>
    <name type="common">Bacillus polymyxa</name>
    <dbReference type="NCBI Taxonomy" id="1406"/>
    <lineage>
        <taxon>Bacteria</taxon>
        <taxon>Bacillati</taxon>
        <taxon>Bacillota</taxon>
        <taxon>Bacilli</taxon>
        <taxon>Bacillales</taxon>
        <taxon>Paenibacillaceae</taxon>
        <taxon>Paenibacillus</taxon>
    </lineage>
</organism>
<dbReference type="InterPro" id="IPR001557">
    <property type="entry name" value="L-lactate/malate_DH"/>
</dbReference>
<dbReference type="GO" id="GO:0005737">
    <property type="term" value="C:cytoplasm"/>
    <property type="evidence" value="ECO:0007669"/>
    <property type="project" value="UniProtKB-SubCell"/>
</dbReference>
<dbReference type="PANTHER" id="PTHR43128:SF16">
    <property type="entry name" value="L-LACTATE DEHYDROGENASE"/>
    <property type="match status" value="1"/>
</dbReference>
<evidence type="ECO:0000256" key="7">
    <source>
        <dbReference type="HAMAP-Rule" id="MF_00488"/>
    </source>
</evidence>
<dbReference type="InterPro" id="IPR022383">
    <property type="entry name" value="Lactate/malate_DH_C"/>
</dbReference>
<evidence type="ECO:0000256" key="5">
    <source>
        <dbReference type="ARBA" id="ARBA00023027"/>
    </source>
</evidence>
<feature type="binding site" evidence="7">
    <location>
        <position position="70"/>
    </location>
    <ligand>
        <name>NAD(+)</name>
        <dbReference type="ChEBI" id="CHEBI:57540"/>
    </ligand>
</feature>
<dbReference type="InterPro" id="IPR015955">
    <property type="entry name" value="Lactate_DH/Glyco_Ohase_4_C"/>
</dbReference>
<dbReference type="SUPFAM" id="SSF51735">
    <property type="entry name" value="NAD(P)-binding Rossmann-fold domains"/>
    <property type="match status" value="1"/>
</dbReference>
<dbReference type="HAMAP" id="MF_00488">
    <property type="entry name" value="Lactate_dehydrog"/>
    <property type="match status" value="1"/>
</dbReference>
<reference evidence="8" key="1">
    <citation type="submission" date="2020-12" db="EMBL/GenBank/DDBJ databases">
        <title>Paenibacillus polymyxa LMG 27872: a double-edged sword.</title>
        <authorList>
            <person name="Langendries S."/>
            <person name="Garcia Mendez S."/>
            <person name="Beirinckx S."/>
            <person name="Viaene T."/>
            <person name="Baeyen S."/>
            <person name="Goeminne G."/>
            <person name="Willems A."/>
            <person name="Debode J."/>
            <person name="Goormachtig S."/>
        </authorList>
    </citation>
    <scope>NUCLEOTIDE SEQUENCE</scope>
    <source>
        <strain evidence="8">LMG 27872</strain>
    </source>
</reference>
<dbReference type="EC" id="1.1.1.27" evidence="3 7"/>
<feature type="modified residue" description="Phosphotyrosine" evidence="7">
    <location>
        <position position="217"/>
    </location>
</feature>
<dbReference type="InterPro" id="IPR018177">
    <property type="entry name" value="L-lactate_DH_AS"/>
</dbReference>
<dbReference type="NCBIfam" id="NF000824">
    <property type="entry name" value="PRK00066.1"/>
    <property type="match status" value="1"/>
</dbReference>
<dbReference type="InterPro" id="IPR001236">
    <property type="entry name" value="Lactate/malate_DH_N"/>
</dbReference>
<dbReference type="Pfam" id="PF00056">
    <property type="entry name" value="Ldh_1_N"/>
    <property type="match status" value="1"/>
</dbReference>
<dbReference type="NCBIfam" id="TIGR01771">
    <property type="entry name" value="L-LDH-NAD"/>
    <property type="match status" value="1"/>
</dbReference>
<feature type="binding site" evidence="7">
    <location>
        <position position="226"/>
    </location>
    <ligand>
        <name>substrate</name>
    </ligand>
</feature>
<evidence type="ECO:0000256" key="3">
    <source>
        <dbReference type="ARBA" id="ARBA00012967"/>
    </source>
</evidence>
<proteinExistence type="inferred from homology"/>
<dbReference type="FunFam" id="3.40.50.720:FF:000018">
    <property type="entry name" value="Malate dehydrogenase"/>
    <property type="match status" value="1"/>
</dbReference>
<feature type="binding site" evidence="7">
    <location>
        <position position="87"/>
    </location>
    <ligand>
        <name>substrate</name>
    </ligand>
</feature>
<protein>
    <recommendedName>
        <fullName evidence="3 7">L-lactate dehydrogenase</fullName>
        <shortName evidence="7">L-LDH</shortName>
        <ecNumber evidence="3 7">1.1.1.27</ecNumber>
    </recommendedName>
</protein>
<comment type="similarity">
    <text evidence="2 7">Belongs to the LDH/MDH superfamily. LDH family.</text>
</comment>
<feature type="active site" description="Proton acceptor" evidence="7">
    <location>
        <position position="180"/>
    </location>
</feature>
<dbReference type="UniPathway" id="UPA00554">
    <property type="reaction ID" value="UER00611"/>
</dbReference>
<dbReference type="InterPro" id="IPR011304">
    <property type="entry name" value="L-lactate_DH"/>
</dbReference>
<feature type="binding site" evidence="7">
    <location>
        <begin position="123"/>
        <end position="125"/>
    </location>
    <ligand>
        <name>NAD(+)</name>
        <dbReference type="ChEBI" id="CHEBI:57540"/>
    </ligand>
</feature>
<dbReference type="PIRSF" id="PIRSF000102">
    <property type="entry name" value="Lac_mal_DH"/>
    <property type="match status" value="1"/>
</dbReference>
<evidence type="ECO:0000313" key="8">
    <source>
        <dbReference type="EMBL" id="MBM0634126.1"/>
    </source>
</evidence>
<feature type="binding site" evidence="7">
    <location>
        <position position="158"/>
    </location>
    <ligand>
        <name>beta-D-fructose 1,6-bisphosphate</name>
        <dbReference type="ChEBI" id="CHEBI:32966"/>
        <note>allosteric activator</note>
    </ligand>
</feature>
<dbReference type="Gene3D" id="3.40.50.720">
    <property type="entry name" value="NAD(P)-binding Rossmann-like Domain"/>
    <property type="match status" value="1"/>
</dbReference>
<comment type="subunit">
    <text evidence="7">Homotetramer.</text>
</comment>
<dbReference type="InterPro" id="IPR036291">
    <property type="entry name" value="NAD(P)-bd_dom_sf"/>
</dbReference>
<feature type="binding site" evidence="7">
    <location>
        <begin position="125"/>
        <end position="128"/>
    </location>
    <ligand>
        <name>substrate</name>
    </ligand>
</feature>
<dbReference type="Pfam" id="PF02866">
    <property type="entry name" value="Ldh_1_C"/>
    <property type="match status" value="1"/>
</dbReference>
<dbReference type="AlphaFoldDB" id="A0A074LUG3"/>
<feature type="binding site" evidence="7">
    <location>
        <position position="45"/>
    </location>
    <ligand>
        <name>NAD(+)</name>
        <dbReference type="ChEBI" id="CHEBI:57540"/>
    </ligand>
</feature>
<dbReference type="Proteomes" id="UP000650605">
    <property type="component" value="Unassembled WGS sequence"/>
</dbReference>
<feature type="binding site" evidence="7">
    <location>
        <begin position="153"/>
        <end position="156"/>
    </location>
    <ligand>
        <name>substrate</name>
    </ligand>
</feature>
<comment type="pathway">
    <text evidence="1 7">Fermentation; pyruvate fermentation to lactate; (S)-lactate from pyruvate: step 1/1.</text>
</comment>
<evidence type="ECO:0000256" key="2">
    <source>
        <dbReference type="ARBA" id="ARBA00006054"/>
    </source>
</evidence>
<comment type="catalytic activity">
    <reaction evidence="6 7">
        <text>(S)-lactate + NAD(+) = pyruvate + NADH + H(+)</text>
        <dbReference type="Rhea" id="RHEA:23444"/>
        <dbReference type="ChEBI" id="CHEBI:15361"/>
        <dbReference type="ChEBI" id="CHEBI:15378"/>
        <dbReference type="ChEBI" id="CHEBI:16651"/>
        <dbReference type="ChEBI" id="CHEBI:57540"/>
        <dbReference type="ChEBI" id="CHEBI:57945"/>
        <dbReference type="EC" id="1.1.1.27"/>
    </reaction>
</comment>
<feature type="binding site" evidence="7">
    <location>
        <position position="40"/>
    </location>
    <ligand>
        <name>NAD(+)</name>
        <dbReference type="ChEBI" id="CHEBI:57540"/>
    </ligand>
</feature>
<evidence type="ECO:0000256" key="6">
    <source>
        <dbReference type="ARBA" id="ARBA00049258"/>
    </source>
</evidence>
<dbReference type="GO" id="GO:0006089">
    <property type="term" value="P:lactate metabolic process"/>
    <property type="evidence" value="ECO:0007669"/>
    <property type="project" value="TreeGrafter"/>
</dbReference>
<keyword evidence="7" id="KW-0597">Phosphoprotein</keyword>
<evidence type="ECO:0000313" key="9">
    <source>
        <dbReference type="Proteomes" id="UP000650605"/>
    </source>
</evidence>
<comment type="activity regulation">
    <text evidence="7">Allosterically activated by fructose 1,6-bisphosphate (FBP).</text>
</comment>
<dbReference type="Gene3D" id="3.90.110.10">
    <property type="entry name" value="Lactate dehydrogenase/glycoside hydrolase, family 4, C-terminal"/>
    <property type="match status" value="1"/>
</dbReference>
<dbReference type="CDD" id="cd05292">
    <property type="entry name" value="LDH_2"/>
    <property type="match status" value="1"/>
</dbReference>
<keyword evidence="7" id="KW-0021">Allosteric enzyme</keyword>
<dbReference type="GO" id="GO:0004459">
    <property type="term" value="F:L-lactate dehydrogenase (NAD+) activity"/>
    <property type="evidence" value="ECO:0007669"/>
    <property type="project" value="UniProtKB-UniRule"/>
</dbReference>
<dbReference type="PRINTS" id="PR00086">
    <property type="entry name" value="LLDHDRGNASE"/>
</dbReference>
<dbReference type="PANTHER" id="PTHR43128">
    <property type="entry name" value="L-2-HYDROXYCARBOXYLATE DEHYDROGENASE (NAD(P)(+))"/>
    <property type="match status" value="1"/>
</dbReference>